<feature type="transmembrane region" description="Helical" evidence="9">
    <location>
        <begin position="38"/>
        <end position="60"/>
    </location>
</feature>
<keyword evidence="11" id="KW-1185">Reference proteome</keyword>
<dbReference type="GO" id="GO:0004984">
    <property type="term" value="F:olfactory receptor activity"/>
    <property type="evidence" value="ECO:0007669"/>
    <property type="project" value="InterPro"/>
</dbReference>
<reference evidence="10" key="1">
    <citation type="submission" date="2024-04" db="EMBL/GenBank/DDBJ databases">
        <authorList>
            <consortium name="Molecular Ecology Group"/>
        </authorList>
    </citation>
    <scope>NUCLEOTIDE SEQUENCE</scope>
</reference>
<keyword evidence="5 9" id="KW-1133">Transmembrane helix</keyword>
<evidence type="ECO:0000256" key="7">
    <source>
        <dbReference type="ARBA" id="ARBA00023170"/>
    </source>
</evidence>
<evidence type="ECO:0000256" key="2">
    <source>
        <dbReference type="ARBA" id="ARBA00022606"/>
    </source>
</evidence>
<sequence length="394" mass="45153">MNVNKDLNYALILSRQCMWILGIWPDPNVSLNAFRPKIGFMCATCIMGLYVIIPQIINVIHAWGDLTRMLELFVASNISTMAVSKMIITRYYGEKLQTLVASVMTDWMTSKSNWERSTMLKLARSGRSLSIGYFIVGISALLVAYFIRLVIFLQNIHQPRRYLSYRFDYIQKSPYYEITWFLQISGATYAVFGNYSVDSFISILVLHMCGQLINLRTALNNLVDKLDNRSISSSKFRKGLTAIVIRHEYLIRNTKTINDCYSPVLFAHMLIASFQLCLVIFQISTIIIENVNISPTKICFLVLYVCLVLTQLYIYCYAAERLLLESTNMAYGVYECKWYNLPPKVAKDLMFIVYRSRIPLKLTAGKFANFSLELFGIAIKTAMGYLSALLTITN</sequence>
<comment type="similarity">
    <text evidence="9">Belongs to the insect chemoreceptor superfamily. Heteromeric odorant receptor channel (TC 1.A.69) family.</text>
</comment>
<keyword evidence="2 9" id="KW-0716">Sensory transduction</keyword>
<feature type="transmembrane region" description="Helical" evidence="9">
    <location>
        <begin position="131"/>
        <end position="153"/>
    </location>
</feature>
<comment type="caution">
    <text evidence="9">Lacks conserved residue(s) required for the propagation of feature annotation.</text>
</comment>
<evidence type="ECO:0000256" key="6">
    <source>
        <dbReference type="ARBA" id="ARBA00023136"/>
    </source>
</evidence>
<evidence type="ECO:0000256" key="3">
    <source>
        <dbReference type="ARBA" id="ARBA00022692"/>
    </source>
</evidence>
<evidence type="ECO:0000256" key="8">
    <source>
        <dbReference type="ARBA" id="ARBA00023224"/>
    </source>
</evidence>
<dbReference type="GO" id="GO:0005886">
    <property type="term" value="C:plasma membrane"/>
    <property type="evidence" value="ECO:0007669"/>
    <property type="project" value="UniProtKB-SubCell"/>
</dbReference>
<keyword evidence="6 9" id="KW-0472">Membrane</keyword>
<dbReference type="EMBL" id="OZ034834">
    <property type="protein sequence ID" value="CAL1676438.1"/>
    <property type="molecule type" value="Genomic_DNA"/>
</dbReference>
<comment type="subcellular location">
    <subcellularLocation>
        <location evidence="9">Cell membrane</location>
        <topology evidence="9">Multi-pass membrane protein</topology>
    </subcellularLocation>
    <subcellularLocation>
        <location evidence="1">Membrane</location>
        <topology evidence="1">Multi-pass membrane protein</topology>
    </subcellularLocation>
</comment>
<dbReference type="Pfam" id="PF02949">
    <property type="entry name" value="7tm_6"/>
    <property type="match status" value="1"/>
</dbReference>
<keyword evidence="3 9" id="KW-0812">Transmembrane</keyword>
<evidence type="ECO:0000313" key="11">
    <source>
        <dbReference type="Proteomes" id="UP001497644"/>
    </source>
</evidence>
<dbReference type="InterPro" id="IPR004117">
    <property type="entry name" value="7tm6_olfct_rcpt"/>
</dbReference>
<dbReference type="Proteomes" id="UP001497644">
    <property type="component" value="Chromosome 11"/>
</dbReference>
<dbReference type="AlphaFoldDB" id="A0AAV2N9M4"/>
<evidence type="ECO:0000256" key="5">
    <source>
        <dbReference type="ARBA" id="ARBA00022989"/>
    </source>
</evidence>
<feature type="transmembrane region" description="Helical" evidence="9">
    <location>
        <begin position="265"/>
        <end position="288"/>
    </location>
</feature>
<evidence type="ECO:0000256" key="9">
    <source>
        <dbReference type="RuleBase" id="RU351113"/>
    </source>
</evidence>
<name>A0AAV2N9M4_9HYME</name>
<evidence type="ECO:0000256" key="1">
    <source>
        <dbReference type="ARBA" id="ARBA00004141"/>
    </source>
</evidence>
<evidence type="ECO:0000256" key="4">
    <source>
        <dbReference type="ARBA" id="ARBA00022725"/>
    </source>
</evidence>
<dbReference type="GO" id="GO:0005549">
    <property type="term" value="F:odorant binding"/>
    <property type="evidence" value="ECO:0007669"/>
    <property type="project" value="InterPro"/>
</dbReference>
<evidence type="ECO:0000313" key="10">
    <source>
        <dbReference type="EMBL" id="CAL1676438.1"/>
    </source>
</evidence>
<keyword evidence="8 9" id="KW-0807">Transducer</keyword>
<dbReference type="PANTHER" id="PTHR21137:SF42">
    <property type="entry name" value="ODORANT RECEPTOR 83A"/>
    <property type="match status" value="1"/>
</dbReference>
<keyword evidence="4 9" id="KW-0552">Olfaction</keyword>
<accession>A0AAV2N9M4</accession>
<proteinExistence type="inferred from homology"/>
<dbReference type="GO" id="GO:0007165">
    <property type="term" value="P:signal transduction"/>
    <property type="evidence" value="ECO:0007669"/>
    <property type="project" value="UniProtKB-KW"/>
</dbReference>
<feature type="transmembrane region" description="Helical" evidence="9">
    <location>
        <begin position="300"/>
        <end position="319"/>
    </location>
</feature>
<gene>
    <name evidence="10" type="ORF">LPLAT_LOCUS2631</name>
</gene>
<protein>
    <recommendedName>
        <fullName evidence="9">Odorant receptor</fullName>
    </recommendedName>
</protein>
<dbReference type="PANTHER" id="PTHR21137">
    <property type="entry name" value="ODORANT RECEPTOR"/>
    <property type="match status" value="1"/>
</dbReference>
<organism evidence="10 11">
    <name type="scientific">Lasius platythorax</name>
    <dbReference type="NCBI Taxonomy" id="488582"/>
    <lineage>
        <taxon>Eukaryota</taxon>
        <taxon>Metazoa</taxon>
        <taxon>Ecdysozoa</taxon>
        <taxon>Arthropoda</taxon>
        <taxon>Hexapoda</taxon>
        <taxon>Insecta</taxon>
        <taxon>Pterygota</taxon>
        <taxon>Neoptera</taxon>
        <taxon>Endopterygota</taxon>
        <taxon>Hymenoptera</taxon>
        <taxon>Apocrita</taxon>
        <taxon>Aculeata</taxon>
        <taxon>Formicoidea</taxon>
        <taxon>Formicidae</taxon>
        <taxon>Formicinae</taxon>
        <taxon>Lasius</taxon>
        <taxon>Lasius</taxon>
    </lineage>
</organism>
<keyword evidence="7 9" id="KW-0675">Receptor</keyword>